<keyword evidence="1 11" id="KW-0963">Cytoplasm</keyword>
<evidence type="ECO:0000256" key="1">
    <source>
        <dbReference type="ARBA" id="ARBA00022490"/>
    </source>
</evidence>
<comment type="function">
    <text evidence="11">Required for correct processing of both the 5' and 3' ends of 5S rRNA precursor. Cleaves both sides of a double-stranded region yielding mature 5S rRNA in one step.</text>
</comment>
<evidence type="ECO:0000313" key="14">
    <source>
        <dbReference type="EMBL" id="MCQ1528972.1"/>
    </source>
</evidence>
<keyword evidence="8 11" id="KW-0378">Hydrolase</keyword>
<comment type="subcellular location">
    <subcellularLocation>
        <location evidence="11">Cytoplasm</location>
    </subcellularLocation>
</comment>
<dbReference type="Pfam" id="PF01751">
    <property type="entry name" value="Toprim"/>
    <property type="match status" value="1"/>
</dbReference>
<evidence type="ECO:0000256" key="12">
    <source>
        <dbReference type="NCBIfam" id="TIGR00334"/>
    </source>
</evidence>
<gene>
    <name evidence="11 14" type="primary">rnmV</name>
    <name evidence="14" type="ORF">LJD61_05355</name>
</gene>
<dbReference type="SUPFAM" id="SSF110455">
    <property type="entry name" value="Toprim domain"/>
    <property type="match status" value="1"/>
</dbReference>
<evidence type="ECO:0000256" key="6">
    <source>
        <dbReference type="ARBA" id="ARBA00022730"/>
    </source>
</evidence>
<reference evidence="14 15" key="1">
    <citation type="submission" date="2021-10" db="EMBL/GenBank/DDBJ databases">
        <title>Lutispora strain m25 sp. nov., a thermophilic, non-spore-forming bacterium isolated from a lab-scale methanogenic bioreactor digesting anaerobic sludge.</title>
        <authorList>
            <person name="El Houari A."/>
            <person name="Mcdonald J."/>
        </authorList>
    </citation>
    <scope>NUCLEOTIDE SEQUENCE [LARGE SCALE GENOMIC DNA]</scope>
    <source>
        <strain evidence="15">m25</strain>
    </source>
</reference>
<protein>
    <recommendedName>
        <fullName evidence="11 12">Ribonuclease M5</fullName>
        <ecNumber evidence="11 12">3.1.26.8</ecNumber>
    </recommendedName>
    <alternativeName>
        <fullName evidence="11">RNase M5</fullName>
    </alternativeName>
    <alternativeName>
        <fullName evidence="11">Ribosomal RNA terminal maturase M5</fullName>
    </alternativeName>
</protein>
<keyword evidence="4 11" id="KW-0540">Nuclease</keyword>
<evidence type="ECO:0000256" key="3">
    <source>
        <dbReference type="ARBA" id="ARBA00022552"/>
    </source>
</evidence>
<dbReference type="Gene3D" id="3.40.1360.10">
    <property type="match status" value="1"/>
</dbReference>
<evidence type="ECO:0000256" key="4">
    <source>
        <dbReference type="ARBA" id="ARBA00022722"/>
    </source>
</evidence>
<dbReference type="GO" id="GO:0043822">
    <property type="term" value="F:ribonuclease M5 activity"/>
    <property type="evidence" value="ECO:0007669"/>
    <property type="project" value="UniProtKB-EC"/>
</dbReference>
<keyword evidence="6 11" id="KW-0699">rRNA-binding</keyword>
<dbReference type="PANTHER" id="PTHR39156:SF1">
    <property type="entry name" value="RIBONUCLEASE M5"/>
    <property type="match status" value="1"/>
</dbReference>
<organism evidence="14 15">
    <name type="scientific">Lutispora saccharofermentans</name>
    <dbReference type="NCBI Taxonomy" id="3024236"/>
    <lineage>
        <taxon>Bacteria</taxon>
        <taxon>Bacillati</taxon>
        <taxon>Bacillota</taxon>
        <taxon>Clostridia</taxon>
        <taxon>Lutisporales</taxon>
        <taxon>Lutisporaceae</taxon>
        <taxon>Lutispora</taxon>
    </lineage>
</organism>
<dbReference type="RefSeq" id="WP_255226494.1">
    <property type="nucleotide sequence ID" value="NZ_JAJEKE010000003.1"/>
</dbReference>
<dbReference type="Proteomes" id="UP001651880">
    <property type="component" value="Unassembled WGS sequence"/>
</dbReference>
<dbReference type="InterPro" id="IPR004466">
    <property type="entry name" value="RNase_M5"/>
</dbReference>
<comment type="catalytic activity">
    <reaction evidence="11">
        <text>Endonucleolytic cleavage of RNA, removing 21 and 42 nucleotides, respectively, from the 5'- and 3'-termini of a 5S-rRNA precursor.</text>
        <dbReference type="EC" id="3.1.26.8"/>
    </reaction>
</comment>
<name>A0ABT1NCJ0_9FIRM</name>
<keyword evidence="3 11" id="KW-0698">rRNA processing</keyword>
<keyword evidence="2 11" id="KW-0690">Ribosome biogenesis</keyword>
<dbReference type="EC" id="3.1.26.8" evidence="11 12"/>
<evidence type="ECO:0000256" key="8">
    <source>
        <dbReference type="ARBA" id="ARBA00022801"/>
    </source>
</evidence>
<dbReference type="PROSITE" id="PS50880">
    <property type="entry name" value="TOPRIM"/>
    <property type="match status" value="1"/>
</dbReference>
<feature type="domain" description="Toprim" evidence="13">
    <location>
        <begin position="3"/>
        <end position="86"/>
    </location>
</feature>
<dbReference type="NCBIfam" id="TIGR00334">
    <property type="entry name" value="5S_RNA_mat_M5"/>
    <property type="match status" value="1"/>
</dbReference>
<dbReference type="InterPro" id="IPR006171">
    <property type="entry name" value="TOPRIM_dom"/>
</dbReference>
<evidence type="ECO:0000256" key="9">
    <source>
        <dbReference type="ARBA" id="ARBA00022842"/>
    </source>
</evidence>
<evidence type="ECO:0000256" key="5">
    <source>
        <dbReference type="ARBA" id="ARBA00022723"/>
    </source>
</evidence>
<dbReference type="InterPro" id="IPR034141">
    <property type="entry name" value="TOPRIM_RNase_M5-like"/>
</dbReference>
<proteinExistence type="inferred from homology"/>
<dbReference type="Pfam" id="PF13331">
    <property type="entry name" value="DUF4093"/>
    <property type="match status" value="1"/>
</dbReference>
<keyword evidence="7 11" id="KW-0255">Endonuclease</keyword>
<keyword evidence="10 11" id="KW-0694">RNA-binding</keyword>
<dbReference type="SMART" id="SM00493">
    <property type="entry name" value="TOPRIM"/>
    <property type="match status" value="1"/>
</dbReference>
<evidence type="ECO:0000256" key="10">
    <source>
        <dbReference type="ARBA" id="ARBA00022884"/>
    </source>
</evidence>
<comment type="similarity">
    <text evidence="11">Belongs to the ribonuclease M5 family.</text>
</comment>
<keyword evidence="5" id="KW-0479">Metal-binding</keyword>
<sequence length="180" mass="19657">MIKECIVVEGKNDAAAVKRAVDADVIITSGFGITGDTLKLIRTAVEKRGVIILTDPDFMGEKIRKIIGDRIPGVKHAFIPREEATDEGDVGVENASPDSIIKALTMARCETKEERAEFGQDDMMAYGLSGCDSAADMRAKVGKALGIGYTNAKQFLKRLNNYGVTREEFDRAIEKAGRRM</sequence>
<evidence type="ECO:0000256" key="7">
    <source>
        <dbReference type="ARBA" id="ARBA00022759"/>
    </source>
</evidence>
<comment type="caution">
    <text evidence="14">The sequence shown here is derived from an EMBL/GenBank/DDBJ whole genome shotgun (WGS) entry which is preliminary data.</text>
</comment>
<keyword evidence="15" id="KW-1185">Reference proteome</keyword>
<evidence type="ECO:0000259" key="13">
    <source>
        <dbReference type="PROSITE" id="PS50880"/>
    </source>
</evidence>
<evidence type="ECO:0000313" key="15">
    <source>
        <dbReference type="Proteomes" id="UP001651880"/>
    </source>
</evidence>
<accession>A0ABT1NCJ0</accession>
<dbReference type="InterPro" id="IPR025156">
    <property type="entry name" value="RNase_M5_C"/>
</dbReference>
<dbReference type="HAMAP" id="MF_01469">
    <property type="entry name" value="RNase_M5"/>
    <property type="match status" value="1"/>
</dbReference>
<keyword evidence="9" id="KW-0460">Magnesium</keyword>
<dbReference type="CDD" id="cd01027">
    <property type="entry name" value="TOPRIM_RNase_M5_like"/>
    <property type="match status" value="1"/>
</dbReference>
<evidence type="ECO:0000256" key="11">
    <source>
        <dbReference type="HAMAP-Rule" id="MF_01469"/>
    </source>
</evidence>
<dbReference type="PANTHER" id="PTHR39156">
    <property type="entry name" value="RIBONUCLEASE M5"/>
    <property type="match status" value="1"/>
</dbReference>
<dbReference type="EMBL" id="JAJEKE010000003">
    <property type="protein sequence ID" value="MCQ1528972.1"/>
    <property type="molecule type" value="Genomic_DNA"/>
</dbReference>
<evidence type="ECO:0000256" key="2">
    <source>
        <dbReference type="ARBA" id="ARBA00022517"/>
    </source>
</evidence>